<dbReference type="GO" id="GO:0043066">
    <property type="term" value="P:negative regulation of apoptotic process"/>
    <property type="evidence" value="ECO:0007669"/>
    <property type="project" value="TreeGrafter"/>
</dbReference>
<proteinExistence type="predicted"/>
<dbReference type="InterPro" id="IPR044034">
    <property type="entry name" value="NAC-like_UBA"/>
</dbReference>
<dbReference type="AlphaFoldDB" id="A0A2C5YIJ5"/>
<dbReference type="Pfam" id="PF19026">
    <property type="entry name" value="UBA_HYPK"/>
    <property type="match status" value="1"/>
</dbReference>
<dbReference type="STRING" id="1399860.A0A2C5YIJ5"/>
<organism evidence="3 4">
    <name type="scientific">Ophiocordyceps australis</name>
    <dbReference type="NCBI Taxonomy" id="1399860"/>
    <lineage>
        <taxon>Eukaryota</taxon>
        <taxon>Fungi</taxon>
        <taxon>Dikarya</taxon>
        <taxon>Ascomycota</taxon>
        <taxon>Pezizomycotina</taxon>
        <taxon>Sordariomycetes</taxon>
        <taxon>Hypocreomycetidae</taxon>
        <taxon>Hypocreales</taxon>
        <taxon>Ophiocordycipitaceae</taxon>
        <taxon>Ophiocordyceps</taxon>
    </lineage>
</organism>
<feature type="domain" description="Nascent polypeptide-associated complex subunit alpha-like UBA" evidence="2">
    <location>
        <begin position="82"/>
        <end position="122"/>
    </location>
</feature>
<dbReference type="EMBL" id="NJET01000003">
    <property type="protein sequence ID" value="PHH67122.1"/>
    <property type="molecule type" value="Genomic_DNA"/>
</dbReference>
<dbReference type="InterPro" id="IPR038922">
    <property type="entry name" value="HYPK_UBA"/>
</dbReference>
<evidence type="ECO:0000259" key="2">
    <source>
        <dbReference type="Pfam" id="PF19026"/>
    </source>
</evidence>
<accession>A0A2C5YIJ5</accession>
<reference evidence="3 4" key="1">
    <citation type="submission" date="2017-06" db="EMBL/GenBank/DDBJ databases">
        <title>Ant-infecting Ophiocordyceps genomes reveal a high diversity of potential behavioral manipulation genes and a possible major role for enterotoxins.</title>
        <authorList>
            <person name="De Bekker C."/>
            <person name="Evans H.C."/>
            <person name="Brachmann A."/>
            <person name="Hughes D.P."/>
        </authorList>
    </citation>
    <scope>NUCLEOTIDE SEQUENCE [LARGE SCALE GENOMIC DNA]</scope>
    <source>
        <strain evidence="3 4">Map64</strain>
    </source>
</reference>
<gene>
    <name evidence="3" type="ORF">CDD81_4517</name>
</gene>
<dbReference type="CDD" id="cd14361">
    <property type="entry name" value="UBA_HYPK"/>
    <property type="match status" value="1"/>
</dbReference>
<feature type="compositionally biased region" description="Polar residues" evidence="1">
    <location>
        <begin position="1"/>
        <end position="10"/>
    </location>
</feature>
<keyword evidence="4" id="KW-1185">Reference proteome</keyword>
<dbReference type="PANTHER" id="PTHR31184:SF2">
    <property type="entry name" value="HUNTINGTIN-INTERACTING PROTEIN K"/>
    <property type="match status" value="1"/>
</dbReference>
<dbReference type="InterPro" id="IPR052617">
    <property type="entry name" value="Huntingtin-int_K"/>
</dbReference>
<dbReference type="PANTHER" id="PTHR31184">
    <property type="entry name" value="HUNTINGTIN-INTERACTING PROTEIN K FAMILY MEMBER"/>
    <property type="match status" value="1"/>
</dbReference>
<protein>
    <recommendedName>
        <fullName evidence="2">Nascent polypeptide-associated complex subunit alpha-like UBA domain-containing protein</fullName>
    </recommendedName>
</protein>
<dbReference type="Proteomes" id="UP000226192">
    <property type="component" value="Unassembled WGS sequence"/>
</dbReference>
<name>A0A2C5YIJ5_9HYPO</name>
<dbReference type="GO" id="GO:0050821">
    <property type="term" value="P:protein stabilization"/>
    <property type="evidence" value="ECO:0007669"/>
    <property type="project" value="TreeGrafter"/>
</dbReference>
<sequence length="124" mass="12803">MADKQPSNIVQGAVGDIDDERPAAAQSAQDRKAASALASLDAADSSQDAQASANVDRAAVDKAMRNLAAAKPSAAKKTTTGVKVDAAHVALLVDQLELPRPKATELLKQNQGDPVLAMRAFVNS</sequence>
<evidence type="ECO:0000313" key="4">
    <source>
        <dbReference type="Proteomes" id="UP000226192"/>
    </source>
</evidence>
<comment type="caution">
    <text evidence="3">The sequence shown here is derived from an EMBL/GenBank/DDBJ whole genome shotgun (WGS) entry which is preliminary data.</text>
</comment>
<feature type="region of interest" description="Disordered" evidence="1">
    <location>
        <begin position="1"/>
        <end position="30"/>
    </location>
</feature>
<evidence type="ECO:0000313" key="3">
    <source>
        <dbReference type="EMBL" id="PHH67122.1"/>
    </source>
</evidence>
<dbReference type="OrthoDB" id="285219at2759"/>
<evidence type="ECO:0000256" key="1">
    <source>
        <dbReference type="SAM" id="MobiDB-lite"/>
    </source>
</evidence>